<sequence length="239" mass="27867">MVILISENLCPRYLDFAEELLLHFVKSTKIIYGSHFLSHNFHNLLHLVGDVRQHGCLDNFSNFSSENFLQKIKKLIRKPSDILQQVVKRITEINLHLRKNTYNNETAEFRLDRPHCNGVLIQNCDGPQYKRATFKQFQISINNNDCCCILEDGKVILVKNFAICSKTNEVVVIGKYFKSMENFYTEPCDSSLLEIFFVKKLSNLCYWPIKNIKNKLVRLPYSDGFVIYPLHHSNSTEID</sequence>
<dbReference type="PANTHER" id="PTHR33053:SF9">
    <property type="entry name" value="AGAP000105-PA"/>
    <property type="match status" value="1"/>
</dbReference>
<dbReference type="OrthoDB" id="10015795at2759"/>
<dbReference type="EMBL" id="OU892282">
    <property type="protein sequence ID" value="CAG9770102.1"/>
    <property type="molecule type" value="Genomic_DNA"/>
</dbReference>
<dbReference type="AlphaFoldDB" id="A0A9N9QRD3"/>
<organism evidence="1 2">
    <name type="scientific">Ceutorhynchus assimilis</name>
    <name type="common">cabbage seed weevil</name>
    <dbReference type="NCBI Taxonomy" id="467358"/>
    <lineage>
        <taxon>Eukaryota</taxon>
        <taxon>Metazoa</taxon>
        <taxon>Ecdysozoa</taxon>
        <taxon>Arthropoda</taxon>
        <taxon>Hexapoda</taxon>
        <taxon>Insecta</taxon>
        <taxon>Pterygota</taxon>
        <taxon>Neoptera</taxon>
        <taxon>Endopterygota</taxon>
        <taxon>Coleoptera</taxon>
        <taxon>Polyphaga</taxon>
        <taxon>Cucujiformia</taxon>
        <taxon>Curculionidae</taxon>
        <taxon>Ceutorhynchinae</taxon>
        <taxon>Ceutorhynchus</taxon>
    </lineage>
</organism>
<evidence type="ECO:0000313" key="1">
    <source>
        <dbReference type="EMBL" id="CAG9770102.1"/>
    </source>
</evidence>
<gene>
    <name evidence="1" type="ORF">CEUTPL_LOCUS10561</name>
</gene>
<proteinExistence type="predicted"/>
<accession>A0A9N9QRD3</accession>
<protein>
    <submittedName>
        <fullName evidence="1">Uncharacterized protein</fullName>
    </submittedName>
</protein>
<keyword evidence="2" id="KW-1185">Reference proteome</keyword>
<name>A0A9N9QRD3_9CUCU</name>
<dbReference type="PANTHER" id="PTHR33053">
    <property type="entry name" value="PROTEIN, PUTATIVE-RELATED"/>
    <property type="match status" value="1"/>
</dbReference>
<dbReference type="Proteomes" id="UP001152799">
    <property type="component" value="Chromosome 6"/>
</dbReference>
<evidence type="ECO:0000313" key="2">
    <source>
        <dbReference type="Proteomes" id="UP001152799"/>
    </source>
</evidence>
<reference evidence="1" key="1">
    <citation type="submission" date="2022-01" db="EMBL/GenBank/DDBJ databases">
        <authorList>
            <person name="King R."/>
        </authorList>
    </citation>
    <scope>NUCLEOTIDE SEQUENCE</scope>
</reference>